<dbReference type="InParanoid" id="A0A2H3DLK6"/>
<evidence type="ECO:0000313" key="1">
    <source>
        <dbReference type="EMBL" id="PBK96111.1"/>
    </source>
</evidence>
<protein>
    <submittedName>
        <fullName evidence="1">Uncharacterized protein</fullName>
    </submittedName>
</protein>
<organism evidence="1 2">
    <name type="scientific">Armillaria gallica</name>
    <name type="common">Bulbous honey fungus</name>
    <name type="synonym">Armillaria bulbosa</name>
    <dbReference type="NCBI Taxonomy" id="47427"/>
    <lineage>
        <taxon>Eukaryota</taxon>
        <taxon>Fungi</taxon>
        <taxon>Dikarya</taxon>
        <taxon>Basidiomycota</taxon>
        <taxon>Agaricomycotina</taxon>
        <taxon>Agaricomycetes</taxon>
        <taxon>Agaricomycetidae</taxon>
        <taxon>Agaricales</taxon>
        <taxon>Marasmiineae</taxon>
        <taxon>Physalacriaceae</taxon>
        <taxon>Armillaria</taxon>
    </lineage>
</organism>
<reference evidence="2" key="1">
    <citation type="journal article" date="2017" name="Nat. Ecol. Evol.">
        <title>Genome expansion and lineage-specific genetic innovations in the forest pathogenic fungi Armillaria.</title>
        <authorList>
            <person name="Sipos G."/>
            <person name="Prasanna A.N."/>
            <person name="Walter M.C."/>
            <person name="O'Connor E."/>
            <person name="Balint B."/>
            <person name="Krizsan K."/>
            <person name="Kiss B."/>
            <person name="Hess J."/>
            <person name="Varga T."/>
            <person name="Slot J."/>
            <person name="Riley R."/>
            <person name="Boka B."/>
            <person name="Rigling D."/>
            <person name="Barry K."/>
            <person name="Lee J."/>
            <person name="Mihaltcheva S."/>
            <person name="LaButti K."/>
            <person name="Lipzen A."/>
            <person name="Waldron R."/>
            <person name="Moloney N.M."/>
            <person name="Sperisen C."/>
            <person name="Kredics L."/>
            <person name="Vagvoelgyi C."/>
            <person name="Patrignani A."/>
            <person name="Fitzpatrick D."/>
            <person name="Nagy I."/>
            <person name="Doyle S."/>
            <person name="Anderson J.B."/>
            <person name="Grigoriev I.V."/>
            <person name="Gueldener U."/>
            <person name="Muensterkoetter M."/>
            <person name="Nagy L.G."/>
        </authorList>
    </citation>
    <scope>NUCLEOTIDE SEQUENCE [LARGE SCALE GENOMIC DNA]</scope>
    <source>
        <strain evidence="2">Ar21-2</strain>
    </source>
</reference>
<proteinExistence type="predicted"/>
<dbReference type="EMBL" id="KZ293651">
    <property type="protein sequence ID" value="PBK96111.1"/>
    <property type="molecule type" value="Genomic_DNA"/>
</dbReference>
<accession>A0A2H3DLK6</accession>
<keyword evidence="2" id="KW-1185">Reference proteome</keyword>
<gene>
    <name evidence="1" type="ORF">ARMGADRAFT_1077622</name>
</gene>
<dbReference type="OrthoDB" id="10424158at2759"/>
<name>A0A2H3DLK6_ARMGA</name>
<evidence type="ECO:0000313" key="2">
    <source>
        <dbReference type="Proteomes" id="UP000217790"/>
    </source>
</evidence>
<dbReference type="Proteomes" id="UP000217790">
    <property type="component" value="Unassembled WGS sequence"/>
</dbReference>
<sequence length="105" mass="12154">MVRRLSEYPPCIETLNIRHHRLLKEWKIIVAVIAGSFLTMSPEYEAAQHRNRNSSLCHLYNAYPRLTKIKMISERGSDRSRRAKSALNSWCGGRCCLAVLIQVLR</sequence>
<dbReference type="AlphaFoldDB" id="A0A2H3DLK6"/>